<keyword evidence="2" id="KW-1185">Reference proteome</keyword>
<evidence type="ECO:0000313" key="1">
    <source>
        <dbReference type="EMBL" id="PYA53755.1"/>
    </source>
</evidence>
<organism evidence="1 2">
    <name type="scientific">Serratia marcescens</name>
    <dbReference type="NCBI Taxonomy" id="615"/>
    <lineage>
        <taxon>Bacteria</taxon>
        <taxon>Pseudomonadati</taxon>
        <taxon>Pseudomonadota</taxon>
        <taxon>Gammaproteobacteria</taxon>
        <taxon>Enterobacterales</taxon>
        <taxon>Yersiniaceae</taxon>
        <taxon>Serratia</taxon>
    </lineage>
</organism>
<dbReference type="EMBL" id="QJQB01000667">
    <property type="protein sequence ID" value="PYA53755.1"/>
    <property type="molecule type" value="Genomic_DNA"/>
</dbReference>
<proteinExistence type="predicted"/>
<reference evidence="1" key="1">
    <citation type="submission" date="2018-06" db="EMBL/GenBank/DDBJ databases">
        <title>Serratia marcescens genome sequencing and assembly.</title>
        <authorList>
            <person name="Martins R.C.R."/>
            <person name="Perdigao-Neto L.V."/>
            <person name="Costa S.F."/>
            <person name="Levin A.S.S."/>
        </authorList>
    </citation>
    <scope>NUCLEOTIDE SEQUENCE</scope>
    <source>
        <strain evidence="1">1283</strain>
    </source>
</reference>
<sequence length="38" mass="4218">MNAHIQPPTWGIFGEPRVNVLKLNMALQAALGSQTRTR</sequence>
<protein>
    <submittedName>
        <fullName evidence="1">Potassium-transporting ATPase subunit C</fullName>
    </submittedName>
</protein>
<reference evidence="1" key="2">
    <citation type="submission" date="2018-06" db="EMBL/GenBank/DDBJ databases">
        <authorList>
            <person name="Martins R.C."/>
            <person name="Perdigao-Neto L.V."/>
            <person name="Costa S.F."/>
            <person name="Levin A.S.S."/>
        </authorList>
    </citation>
    <scope>NUCLEOTIDE SEQUENCE</scope>
    <source>
        <strain evidence="1">1283</strain>
    </source>
</reference>
<dbReference type="Proteomes" id="UP000247823">
    <property type="component" value="Unassembled WGS sequence"/>
</dbReference>
<comment type="caution">
    <text evidence="1">The sequence shown here is derived from an EMBL/GenBank/DDBJ whole genome shotgun (WGS) entry which is preliminary data.</text>
</comment>
<dbReference type="Pfam" id="PF02669">
    <property type="entry name" value="KdpC"/>
    <property type="match status" value="1"/>
</dbReference>
<name>A0ABX5N402_SERMA</name>
<evidence type="ECO:0000313" key="2">
    <source>
        <dbReference type="Proteomes" id="UP000247823"/>
    </source>
</evidence>
<dbReference type="RefSeq" id="WP_080347998.1">
    <property type="nucleotide sequence ID" value="NZ_JAKVUL010000109.1"/>
</dbReference>
<dbReference type="InterPro" id="IPR003820">
    <property type="entry name" value="KdpC"/>
</dbReference>
<gene>
    <name evidence="1" type="ORF">DMW51_29340</name>
</gene>
<accession>A0ABX5N402</accession>